<evidence type="ECO:0000313" key="6">
    <source>
        <dbReference type="EMBL" id="MBC3765952.1"/>
    </source>
</evidence>
<dbReference type="GO" id="GO:0008783">
    <property type="term" value="F:agmatinase activity"/>
    <property type="evidence" value="ECO:0007669"/>
    <property type="project" value="TreeGrafter"/>
</dbReference>
<dbReference type="Pfam" id="PF00491">
    <property type="entry name" value="Arginase"/>
    <property type="match status" value="1"/>
</dbReference>
<dbReference type="PANTHER" id="PTHR11358:SF35">
    <property type="entry name" value="FORMIMIDOYLGLUTAMASE"/>
    <property type="match status" value="1"/>
</dbReference>
<dbReference type="GO" id="GO:0033389">
    <property type="term" value="P:putrescine biosynthetic process from arginine, via agmatine"/>
    <property type="evidence" value="ECO:0007669"/>
    <property type="project" value="TreeGrafter"/>
</dbReference>
<dbReference type="InterPro" id="IPR023696">
    <property type="entry name" value="Ureohydrolase_dom_sf"/>
</dbReference>
<dbReference type="EMBL" id="JACNEP010000006">
    <property type="protein sequence ID" value="MBC3765952.1"/>
    <property type="molecule type" value="Genomic_DNA"/>
</dbReference>
<protein>
    <submittedName>
        <fullName evidence="6">Arginase family protein</fullName>
    </submittedName>
</protein>
<dbReference type="InterPro" id="IPR006035">
    <property type="entry name" value="Ureohydrolase"/>
</dbReference>
<evidence type="ECO:0000256" key="3">
    <source>
        <dbReference type="ARBA" id="ARBA00022808"/>
    </source>
</evidence>
<reference evidence="6" key="1">
    <citation type="journal article" date="2018" name="Int. J. Syst. Evol. Microbiol.">
        <title>Neptunicella marina gen. nov., sp. nov., isolated from surface seawater.</title>
        <authorList>
            <person name="Liu X."/>
            <person name="Lai Q."/>
            <person name="Du Y."/>
            <person name="Zhang X."/>
            <person name="Liu Z."/>
            <person name="Sun F."/>
            <person name="Shao Z."/>
        </authorList>
    </citation>
    <scope>NUCLEOTIDE SEQUENCE</scope>
    <source>
        <strain evidence="6">S27-2</strain>
    </source>
</reference>
<dbReference type="SUPFAM" id="SSF52768">
    <property type="entry name" value="Arginase/deacetylase"/>
    <property type="match status" value="1"/>
</dbReference>
<evidence type="ECO:0000313" key="7">
    <source>
        <dbReference type="Proteomes" id="UP000601768"/>
    </source>
</evidence>
<keyword evidence="3" id="KW-0369">Histidine metabolism</keyword>
<comment type="similarity">
    <text evidence="5">Belongs to the arginase family.</text>
</comment>
<dbReference type="Gene3D" id="3.40.800.10">
    <property type="entry name" value="Ureohydrolase domain"/>
    <property type="match status" value="1"/>
</dbReference>
<evidence type="ECO:0000256" key="2">
    <source>
        <dbReference type="ARBA" id="ARBA00022801"/>
    </source>
</evidence>
<evidence type="ECO:0000256" key="4">
    <source>
        <dbReference type="ARBA" id="ARBA00023211"/>
    </source>
</evidence>
<proteinExistence type="inferred from homology"/>
<accession>A0A8J6M254</accession>
<dbReference type="GO" id="GO:0006547">
    <property type="term" value="P:L-histidine metabolic process"/>
    <property type="evidence" value="ECO:0007669"/>
    <property type="project" value="UniProtKB-KW"/>
</dbReference>
<reference evidence="6" key="2">
    <citation type="submission" date="2020-08" db="EMBL/GenBank/DDBJ databases">
        <authorList>
            <person name="Lai Q."/>
        </authorList>
    </citation>
    <scope>NUCLEOTIDE SEQUENCE</scope>
    <source>
        <strain evidence="6">S27-2</strain>
    </source>
</reference>
<evidence type="ECO:0000256" key="1">
    <source>
        <dbReference type="ARBA" id="ARBA00022723"/>
    </source>
</evidence>
<keyword evidence="7" id="KW-1185">Reference proteome</keyword>
<keyword evidence="2" id="KW-0378">Hydrolase</keyword>
<dbReference type="GO" id="GO:0046872">
    <property type="term" value="F:metal ion binding"/>
    <property type="evidence" value="ECO:0007669"/>
    <property type="project" value="UniProtKB-KW"/>
</dbReference>
<dbReference type="PROSITE" id="PS51409">
    <property type="entry name" value="ARGINASE_2"/>
    <property type="match status" value="1"/>
</dbReference>
<gene>
    <name evidence="6" type="ORF">H8B19_08685</name>
</gene>
<name>A0A8J6M254_9ALTE</name>
<dbReference type="RefSeq" id="WP_186506431.1">
    <property type="nucleotide sequence ID" value="NZ_JACNEP010000006.1"/>
</dbReference>
<keyword evidence="1" id="KW-0479">Metal-binding</keyword>
<organism evidence="6 7">
    <name type="scientific">Neptunicella marina</name>
    <dbReference type="NCBI Taxonomy" id="2125989"/>
    <lineage>
        <taxon>Bacteria</taxon>
        <taxon>Pseudomonadati</taxon>
        <taxon>Pseudomonadota</taxon>
        <taxon>Gammaproteobacteria</taxon>
        <taxon>Alteromonadales</taxon>
        <taxon>Alteromonadaceae</taxon>
        <taxon>Neptunicella</taxon>
    </lineage>
</organism>
<dbReference type="PANTHER" id="PTHR11358">
    <property type="entry name" value="ARGINASE/AGMATINASE"/>
    <property type="match status" value="1"/>
</dbReference>
<comment type="caution">
    <text evidence="6">The sequence shown here is derived from an EMBL/GenBank/DDBJ whole genome shotgun (WGS) entry which is preliminary data.</text>
</comment>
<keyword evidence="4" id="KW-0464">Manganese</keyword>
<dbReference type="AlphaFoldDB" id="A0A8J6M254"/>
<sequence>MTFELDLATDTWLKSVVSCRAGEFKTGQKIRLLSDGLSLQNAAQHGIKYVVFGVPEDIGPRANLGRGGANKAWSAFCRYFLNLQANRFLAADNILLLGELKVPLCESNKPDNLRAACNELDQSVFELAKTCFDSGLIPIIIGGGHNNAYPIIKACSQSSEQKLAVVNLDPHSDFRPMEGRHSGNPFRYAHHQGYLEHYAVVGLHEQKNSDDALNAMQQAGFRYFSIQQWLWQQQISWSQIVEQTTTYLTKNKQPIGIELDVDAISTMPSSALTHCGVSVTDAMRYVSQFSTLPNVRYLHLAEGAPEHHPAGVDAGMVQVGQTLAELVSAFVKAR</sequence>
<evidence type="ECO:0000256" key="5">
    <source>
        <dbReference type="PROSITE-ProRule" id="PRU00742"/>
    </source>
</evidence>
<dbReference type="Proteomes" id="UP000601768">
    <property type="component" value="Unassembled WGS sequence"/>
</dbReference>